<dbReference type="Pfam" id="PF02104">
    <property type="entry name" value="SURF1"/>
    <property type="match status" value="1"/>
</dbReference>
<keyword evidence="5 6" id="KW-0472">Membrane</keyword>
<sequence length="249" mass="27682">MVERGRGRGGSIIGATVFTLVCLAILIGLGVWQLERKVWKENLIASLTERLAKAPQDLPPREEWPRQTAEADEFRRVTFPAEFIPGEEALVYAAGSALRKDIKGPGYFVFAPARLAGGSIVIVNRGFVPLDRKELSTRADSTPQGLIDIVGVMRWPESRGMFTPADDVKGNVWYLRDTKAMADAKKWNVAAPFYIDQEAPVPAGGFPLPGRLEVHLPDNHLQYAITWFGLALALVGVYVFWLVARLRRR</sequence>
<feature type="transmembrane region" description="Helical" evidence="6">
    <location>
        <begin position="12"/>
        <end position="32"/>
    </location>
</feature>
<organism evidence="7 8">
    <name type="scientific">Pseudolabrys taiwanensis</name>
    <dbReference type="NCBI Taxonomy" id="331696"/>
    <lineage>
        <taxon>Bacteria</taxon>
        <taxon>Pseudomonadati</taxon>
        <taxon>Pseudomonadota</taxon>
        <taxon>Alphaproteobacteria</taxon>
        <taxon>Hyphomicrobiales</taxon>
        <taxon>Xanthobacteraceae</taxon>
        <taxon>Pseudolabrys</taxon>
    </lineage>
</organism>
<comment type="similarity">
    <text evidence="2 6">Belongs to the SURF1 family.</text>
</comment>
<dbReference type="PANTHER" id="PTHR23427">
    <property type="entry name" value="SURFEIT LOCUS PROTEIN"/>
    <property type="match status" value="1"/>
</dbReference>
<feature type="transmembrane region" description="Helical" evidence="6">
    <location>
        <begin position="224"/>
        <end position="244"/>
    </location>
</feature>
<keyword evidence="6" id="KW-1003">Cell membrane</keyword>
<proteinExistence type="inferred from homology"/>
<keyword evidence="3 6" id="KW-0812">Transmembrane</keyword>
<dbReference type="PANTHER" id="PTHR23427:SF2">
    <property type="entry name" value="SURFEIT LOCUS PROTEIN 1"/>
    <property type="match status" value="1"/>
</dbReference>
<name>A0A345ZXI5_9HYPH</name>
<evidence type="ECO:0000256" key="3">
    <source>
        <dbReference type="ARBA" id="ARBA00022692"/>
    </source>
</evidence>
<dbReference type="EMBL" id="CP031417">
    <property type="protein sequence ID" value="AXK81632.1"/>
    <property type="molecule type" value="Genomic_DNA"/>
</dbReference>
<dbReference type="CDD" id="cd06662">
    <property type="entry name" value="SURF1"/>
    <property type="match status" value="1"/>
</dbReference>
<comment type="subcellular location">
    <subcellularLocation>
        <location evidence="6">Cell membrane</location>
        <topology evidence="6">Multi-pass membrane protein</topology>
    </subcellularLocation>
    <subcellularLocation>
        <location evidence="1">Membrane</location>
    </subcellularLocation>
</comment>
<protein>
    <recommendedName>
        <fullName evidence="6">SURF1-like protein</fullName>
    </recommendedName>
</protein>
<dbReference type="KEGG" id="ptaw:DW352_14560"/>
<evidence type="ECO:0000313" key="7">
    <source>
        <dbReference type="EMBL" id="AXK81632.1"/>
    </source>
</evidence>
<evidence type="ECO:0000256" key="2">
    <source>
        <dbReference type="ARBA" id="ARBA00007165"/>
    </source>
</evidence>
<gene>
    <name evidence="7" type="ORF">DW352_14560</name>
</gene>
<reference evidence="7 8" key="1">
    <citation type="submission" date="2018-07" db="EMBL/GenBank/DDBJ databases">
        <authorList>
            <person name="Quirk P.G."/>
            <person name="Krulwich T.A."/>
        </authorList>
    </citation>
    <scope>NUCLEOTIDE SEQUENCE [LARGE SCALE GENOMIC DNA]</scope>
    <source>
        <strain evidence="7 8">CC-BB4</strain>
    </source>
</reference>
<evidence type="ECO:0000256" key="6">
    <source>
        <dbReference type="RuleBase" id="RU363076"/>
    </source>
</evidence>
<dbReference type="AlphaFoldDB" id="A0A345ZXI5"/>
<dbReference type="Proteomes" id="UP000254889">
    <property type="component" value="Chromosome"/>
</dbReference>
<evidence type="ECO:0000313" key="8">
    <source>
        <dbReference type="Proteomes" id="UP000254889"/>
    </source>
</evidence>
<dbReference type="PROSITE" id="PS50895">
    <property type="entry name" value="SURF1"/>
    <property type="match status" value="1"/>
</dbReference>
<evidence type="ECO:0000256" key="4">
    <source>
        <dbReference type="ARBA" id="ARBA00022989"/>
    </source>
</evidence>
<dbReference type="InterPro" id="IPR002994">
    <property type="entry name" value="Surf1/Shy1"/>
</dbReference>
<keyword evidence="4 6" id="KW-1133">Transmembrane helix</keyword>
<dbReference type="InterPro" id="IPR045214">
    <property type="entry name" value="Surf1/Surf4"/>
</dbReference>
<dbReference type="GO" id="GO:0005886">
    <property type="term" value="C:plasma membrane"/>
    <property type="evidence" value="ECO:0007669"/>
    <property type="project" value="UniProtKB-SubCell"/>
</dbReference>
<keyword evidence="8" id="KW-1185">Reference proteome</keyword>
<evidence type="ECO:0000256" key="5">
    <source>
        <dbReference type="ARBA" id="ARBA00023136"/>
    </source>
</evidence>
<evidence type="ECO:0000256" key="1">
    <source>
        <dbReference type="ARBA" id="ARBA00004370"/>
    </source>
</evidence>
<dbReference type="OrthoDB" id="6079986at2"/>
<dbReference type="RefSeq" id="WP_115692011.1">
    <property type="nucleotide sequence ID" value="NZ_CP031417.1"/>
</dbReference>
<accession>A0A345ZXI5</accession>